<gene>
    <name evidence="5" type="ORF">L228DRAFT_240505</name>
</gene>
<organism evidence="5 6">
    <name type="scientific">Xylona heveae (strain CBS 132557 / TC161)</name>
    <dbReference type="NCBI Taxonomy" id="1328760"/>
    <lineage>
        <taxon>Eukaryota</taxon>
        <taxon>Fungi</taxon>
        <taxon>Dikarya</taxon>
        <taxon>Ascomycota</taxon>
        <taxon>Pezizomycotina</taxon>
        <taxon>Xylonomycetes</taxon>
        <taxon>Xylonales</taxon>
        <taxon>Xylonaceae</taxon>
        <taxon>Xylona</taxon>
    </lineage>
</organism>
<accession>A0A165F9T1</accession>
<dbReference type="PROSITE" id="PS50088">
    <property type="entry name" value="ANK_REPEAT"/>
    <property type="match status" value="2"/>
</dbReference>
<evidence type="ECO:0000256" key="2">
    <source>
        <dbReference type="PROSITE-ProRule" id="PRU00023"/>
    </source>
</evidence>
<evidence type="ECO:0000313" key="6">
    <source>
        <dbReference type="Proteomes" id="UP000076632"/>
    </source>
</evidence>
<feature type="region of interest" description="Disordered" evidence="3">
    <location>
        <begin position="1143"/>
        <end position="1162"/>
    </location>
</feature>
<dbReference type="GO" id="GO:0003712">
    <property type="term" value="F:transcription coregulator activity"/>
    <property type="evidence" value="ECO:0007669"/>
    <property type="project" value="TreeGrafter"/>
</dbReference>
<evidence type="ECO:0000259" key="4">
    <source>
        <dbReference type="SMART" id="SM00429"/>
    </source>
</evidence>
<dbReference type="InterPro" id="IPR014756">
    <property type="entry name" value="Ig_E-set"/>
</dbReference>
<dbReference type="Pfam" id="PF01833">
    <property type="entry name" value="TIG"/>
    <property type="match status" value="1"/>
</dbReference>
<dbReference type="Pfam" id="PF25603">
    <property type="entry name" value="SPT23_MGA2_DBD"/>
    <property type="match status" value="2"/>
</dbReference>
<dbReference type="EMBL" id="KV407462">
    <property type="protein sequence ID" value="KZF20745.1"/>
    <property type="molecule type" value="Genomic_DNA"/>
</dbReference>
<dbReference type="PROSITE" id="PS50297">
    <property type="entry name" value="ANK_REP_REGION"/>
    <property type="match status" value="2"/>
</dbReference>
<feature type="compositionally biased region" description="Basic and acidic residues" evidence="3">
    <location>
        <begin position="109"/>
        <end position="119"/>
    </location>
</feature>
<sequence length="1507" mass="162126">MSRREESTRTSAFLGPHSPLILDSDMGGTLPDAELEFFDSAFAHDSPASPSHLLDDDFLAAASAGTSLNPVASCYDSPAKFPHARLQVGSSPLTTTAAQPLSAASPESSVHDSSSDDSRRHKRKSSSNSSRSALIGQDITMMEDADMSDWKPDELMMGGDGASLIFDGHGFSLHGDANPLSLDTDLEMSNKAMENHFDFDSATSSPSPVAQPANPTESTSKRKTQKADLNKPRNPSKASVNSRSRGSVSSQTTRHNGFFLGNSREVSPLSAMVTSQESSPTNIFNAATPSSTTGDDFGAGPMLGATPHNAAWPTTFSFTQQNALHNSFPPAGLTPTMFAHGLASPLSSKAASECSRVPTLTIHPTPLKSRVETQIPIRMTLHPMPPGVTKLHLPTHTISKPKLLAKPSPPKSPDMLELHTMLVCTSAMQNPANLQRALRRAAGLETPVKKEERRSSSGDAPQAQNEDGDTENPLNGGEVSICLGCITRERKRAARKKVKKVEEEESWHQYENKRVIVFNTQEVKEWHEPAKDDNAEQFPPYPEGALQVDAPMRIACYCRHQNEKVGFQVIFTIKDHEDRVVAQAVTSSIMITDDHKTHAAPPPLPAPTSTLPDGTQLPGVGVFPSAQNFEVPVGPFRVSHSTPDLQAMQHSFGQQFATAPHPFAMAPAAGSQTTSASLTPRHLSRQASPPAPSGHSAKKRKSSSSAKVPSGLVMTTLDSGPPPTSAPSATTPTAPTSAGLTPQSATAANFPPNMNPFVPPPADRAFIAPPLSVPPTFNTGPPTPNSNDQGFHPLAHRSQSMESLPIPRLFSTPTSTDPSRPPSPGSASRSTAFQQSQAQMAQAVANSFYGIPLALNPHRPPTIHKLIPNEGPKAGGIEVTCLGNGFCQGLEVMFGDSLATTTTYWGDTSLVCLLPPAAQAGTVPVTFKHQHQQHMQMPGYPTPPVAQQQVFFKYVDDDEQQLLRMALSVLGHKMTGRMEDVRDIARRIVGGGNSSWAPPAAGSSTTGGTQHSQAAGLSAALLGAMDTESTLLKCLDLIDLDDSPHLPRLNLRRSSGQTMLHTACALGYHRFVAALLARGANPDPRDRGGYTPMMLAAMHNHPQIVRRLIMNGADPTLRNLRGFTAADLAVSEEVLQSTRRIERHVRTRSAGPSFSRRRRSSAASLRSLWEPPLEMTYARSMAAPVHEFEASSSDESVDEDYEDDSDDSAWTEQEPADKRVPPPASQLSTRPATTGGNGFVGGAMASPTAAMAAWRDHLAAQLHHFQQSFNIPMPTLPPLPDYQNNNIARRISSLVPHRGSSARPSVSSSSTVQASNGNNGQSRKQGGGGDSYWSQLFSSSSTSTASSPPPPSYEEIYPERKEYTEDMKKTSVLQAAVDATMDQHCEQTFDKAQTESSSATTTVAHSRAPSDGESDGTAEAIDVKIGRKTTITREQQAQLRRAHKKSLKRIRSDRKLFFVWIPLLLIIICAMLKNQLPALWASLCEFVEPFVPNVNLHQRFVGWVGAA</sequence>
<dbReference type="OMA" id="HPMMRRI"/>
<dbReference type="SUPFAM" id="SSF48403">
    <property type="entry name" value="Ankyrin repeat"/>
    <property type="match status" value="1"/>
</dbReference>
<dbReference type="InterPro" id="IPR036770">
    <property type="entry name" value="Ankyrin_rpt-contain_sf"/>
</dbReference>
<feature type="compositionally biased region" description="Low complexity" evidence="3">
    <location>
        <begin position="1298"/>
        <end position="1318"/>
    </location>
</feature>
<feature type="repeat" description="ANK" evidence="2">
    <location>
        <begin position="1055"/>
        <end position="1087"/>
    </location>
</feature>
<reference evidence="5 6" key="1">
    <citation type="journal article" date="2016" name="Fungal Biol.">
        <title>The genome of Xylona heveae provides a window into fungal endophytism.</title>
        <authorList>
            <person name="Gazis R."/>
            <person name="Kuo A."/>
            <person name="Riley R."/>
            <person name="LaButti K."/>
            <person name="Lipzen A."/>
            <person name="Lin J."/>
            <person name="Amirebrahimi M."/>
            <person name="Hesse C.N."/>
            <person name="Spatafora J.W."/>
            <person name="Henrissat B."/>
            <person name="Hainaut M."/>
            <person name="Grigoriev I.V."/>
            <person name="Hibbett D.S."/>
        </authorList>
    </citation>
    <scope>NUCLEOTIDE SEQUENCE [LARGE SCALE GENOMIC DNA]</scope>
    <source>
        <strain evidence="5 6">TC161</strain>
    </source>
</reference>
<feature type="compositionally biased region" description="Polar residues" evidence="3">
    <location>
        <begin position="90"/>
        <end position="99"/>
    </location>
</feature>
<feature type="region of interest" description="Disordered" evidence="3">
    <location>
        <begin position="1390"/>
        <end position="1416"/>
    </location>
</feature>
<feature type="region of interest" description="Disordered" evidence="3">
    <location>
        <begin position="1186"/>
        <end position="1241"/>
    </location>
</feature>
<feature type="compositionally biased region" description="Polar residues" evidence="3">
    <location>
        <begin position="1394"/>
        <end position="1404"/>
    </location>
</feature>
<keyword evidence="6" id="KW-1185">Reference proteome</keyword>
<feature type="region of interest" description="Disordered" evidence="3">
    <location>
        <begin position="1"/>
        <end position="26"/>
    </location>
</feature>
<feature type="compositionally biased region" description="Low complexity" evidence="3">
    <location>
        <begin position="726"/>
        <end position="752"/>
    </location>
</feature>
<dbReference type="GeneID" id="28896385"/>
<evidence type="ECO:0000256" key="1">
    <source>
        <dbReference type="ARBA" id="ARBA00023043"/>
    </source>
</evidence>
<keyword evidence="1 2" id="KW-0040">ANK repeat</keyword>
<feature type="region of interest" description="Disordered" evidence="3">
    <location>
        <begin position="197"/>
        <end position="262"/>
    </location>
</feature>
<dbReference type="STRING" id="1328760.A0A165F9T1"/>
<feature type="compositionally biased region" description="Low complexity" evidence="3">
    <location>
        <begin position="825"/>
        <end position="837"/>
    </location>
</feature>
<feature type="compositionally biased region" description="Basic and acidic residues" evidence="3">
    <location>
        <begin position="447"/>
        <end position="456"/>
    </location>
</feature>
<dbReference type="InterPro" id="IPR002909">
    <property type="entry name" value="IPT_dom"/>
</dbReference>
<dbReference type="Pfam" id="PF12796">
    <property type="entry name" value="Ank_2"/>
    <property type="match status" value="1"/>
</dbReference>
<dbReference type="CDD" id="cd00102">
    <property type="entry name" value="IPT"/>
    <property type="match status" value="1"/>
</dbReference>
<feature type="region of interest" description="Disordered" evidence="3">
    <location>
        <begin position="807"/>
        <end position="837"/>
    </location>
</feature>
<feature type="compositionally biased region" description="Pro residues" evidence="3">
    <location>
        <begin position="753"/>
        <end position="762"/>
    </location>
</feature>
<feature type="compositionally biased region" description="Polar residues" evidence="3">
    <location>
        <begin position="1225"/>
        <end position="1234"/>
    </location>
</feature>
<protein>
    <recommendedName>
        <fullName evidence="4">IPT/TIG domain-containing protein</fullName>
    </recommendedName>
</protein>
<dbReference type="Proteomes" id="UP000076632">
    <property type="component" value="Unassembled WGS sequence"/>
</dbReference>
<name>A0A165F9T1_XYLHT</name>
<dbReference type="InterPro" id="IPR002110">
    <property type="entry name" value="Ankyrin_rpt"/>
</dbReference>
<feature type="region of interest" description="Disordered" evidence="3">
    <location>
        <begin position="444"/>
        <end position="475"/>
    </location>
</feature>
<feature type="region of interest" description="Disordered" evidence="3">
    <location>
        <begin position="90"/>
        <end position="140"/>
    </location>
</feature>
<dbReference type="InParanoid" id="A0A165F9T1"/>
<dbReference type="Gene3D" id="1.25.40.20">
    <property type="entry name" value="Ankyrin repeat-containing domain"/>
    <property type="match status" value="1"/>
</dbReference>
<feature type="repeat" description="ANK" evidence="2">
    <location>
        <begin position="1088"/>
        <end position="1120"/>
    </location>
</feature>
<dbReference type="SUPFAM" id="SSF81296">
    <property type="entry name" value="E set domains"/>
    <property type="match status" value="1"/>
</dbReference>
<evidence type="ECO:0000256" key="3">
    <source>
        <dbReference type="SAM" id="MobiDB-lite"/>
    </source>
</evidence>
<feature type="compositionally biased region" description="Low complexity" evidence="3">
    <location>
        <begin position="239"/>
        <end position="250"/>
    </location>
</feature>
<dbReference type="Gene3D" id="2.60.40.10">
    <property type="entry name" value="Immunoglobulins"/>
    <property type="match status" value="1"/>
</dbReference>
<dbReference type="OrthoDB" id="71307at2759"/>
<feature type="region of interest" description="Disordered" evidence="3">
    <location>
        <begin position="665"/>
        <end position="793"/>
    </location>
</feature>
<dbReference type="RefSeq" id="XP_018186300.1">
    <property type="nucleotide sequence ID" value="XM_018331248.1"/>
</dbReference>
<dbReference type="InterPro" id="IPR013783">
    <property type="entry name" value="Ig-like_fold"/>
</dbReference>
<proteinExistence type="predicted"/>
<dbReference type="SMART" id="SM00429">
    <property type="entry name" value="IPT"/>
    <property type="match status" value="1"/>
</dbReference>
<dbReference type="GO" id="GO:0003690">
    <property type="term" value="F:double-stranded DNA binding"/>
    <property type="evidence" value="ECO:0007669"/>
    <property type="project" value="TreeGrafter"/>
</dbReference>
<feature type="compositionally biased region" description="Polar residues" evidence="3">
    <location>
        <begin position="201"/>
        <end position="218"/>
    </location>
</feature>
<evidence type="ECO:0000313" key="5">
    <source>
        <dbReference type="EMBL" id="KZF20745.1"/>
    </source>
</evidence>
<dbReference type="GO" id="GO:0006357">
    <property type="term" value="P:regulation of transcription by RNA polymerase II"/>
    <property type="evidence" value="ECO:0007669"/>
    <property type="project" value="TreeGrafter"/>
</dbReference>
<dbReference type="GO" id="GO:0005634">
    <property type="term" value="C:nucleus"/>
    <property type="evidence" value="ECO:0007669"/>
    <property type="project" value="TreeGrafter"/>
</dbReference>
<dbReference type="PANTHER" id="PTHR23335">
    <property type="entry name" value="CALMODULIN-BINDING TRANSCRIPTION ACTIVATOR CAMTA"/>
    <property type="match status" value="1"/>
</dbReference>
<feature type="region of interest" description="Disordered" evidence="3">
    <location>
        <begin position="1296"/>
        <end position="1355"/>
    </location>
</feature>
<dbReference type="InterPro" id="IPR057962">
    <property type="entry name" value="SPT23_MGA2_DBD"/>
</dbReference>
<feature type="compositionally biased region" description="Acidic residues" evidence="3">
    <location>
        <begin position="1195"/>
        <end position="1209"/>
    </location>
</feature>
<feature type="domain" description="IPT/TIG" evidence="4">
    <location>
        <begin position="860"/>
        <end position="955"/>
    </location>
</feature>
<dbReference type="SMART" id="SM00248">
    <property type="entry name" value="ANK"/>
    <property type="match status" value="2"/>
</dbReference>
<dbReference type="PANTHER" id="PTHR23335:SF1">
    <property type="entry name" value="CALMODULIN-BINDING TRANSCRIPTION ACTIVATOR, ISOFORM F"/>
    <property type="match status" value="1"/>
</dbReference>